<feature type="compositionally biased region" description="Low complexity" evidence="2">
    <location>
        <begin position="417"/>
        <end position="430"/>
    </location>
</feature>
<reference evidence="4 5" key="1">
    <citation type="journal article" date="2014" name="BMC Genomics">
        <title>Comparative genome sequencing reveals chemotype-specific gene clusters in the toxigenic black mold Stachybotrys.</title>
        <authorList>
            <person name="Semeiks J."/>
            <person name="Borek D."/>
            <person name="Otwinowski Z."/>
            <person name="Grishin N.V."/>
        </authorList>
    </citation>
    <scope>NUCLEOTIDE SEQUENCE [LARGE SCALE GENOMIC DNA]</scope>
    <source>
        <strain evidence="4 5">IBT 40285</strain>
    </source>
</reference>
<feature type="compositionally biased region" description="Basic and acidic residues" evidence="2">
    <location>
        <begin position="1"/>
        <end position="20"/>
    </location>
</feature>
<dbReference type="EMBL" id="KL660868">
    <property type="protein sequence ID" value="KFA61176.1"/>
    <property type="molecule type" value="Genomic_DNA"/>
</dbReference>
<evidence type="ECO:0000313" key="4">
    <source>
        <dbReference type="EMBL" id="KFA61176.1"/>
    </source>
</evidence>
<dbReference type="OMA" id="YENSHEK"/>
<dbReference type="PROSITE" id="PS50157">
    <property type="entry name" value="ZINC_FINGER_C2H2_2"/>
    <property type="match status" value="1"/>
</dbReference>
<evidence type="ECO:0000313" key="5">
    <source>
        <dbReference type="Proteomes" id="UP000028524"/>
    </source>
</evidence>
<keyword evidence="1" id="KW-0863">Zinc-finger</keyword>
<organism evidence="4 5">
    <name type="scientific">Stachybotrys chlorohalonatus (strain IBT 40285)</name>
    <dbReference type="NCBI Taxonomy" id="1283841"/>
    <lineage>
        <taxon>Eukaryota</taxon>
        <taxon>Fungi</taxon>
        <taxon>Dikarya</taxon>
        <taxon>Ascomycota</taxon>
        <taxon>Pezizomycotina</taxon>
        <taxon>Sordariomycetes</taxon>
        <taxon>Hypocreomycetidae</taxon>
        <taxon>Hypocreales</taxon>
        <taxon>Stachybotryaceae</taxon>
        <taxon>Stachybotrys</taxon>
    </lineage>
</organism>
<feature type="region of interest" description="Disordered" evidence="2">
    <location>
        <begin position="1"/>
        <end position="35"/>
    </location>
</feature>
<feature type="domain" description="C2H2-type" evidence="3">
    <location>
        <begin position="189"/>
        <end position="209"/>
    </location>
</feature>
<dbReference type="AlphaFoldDB" id="A0A084QB41"/>
<gene>
    <name evidence="4" type="ORF">S40285_02169</name>
</gene>
<name>A0A084QB41_STAC4</name>
<sequence length="449" mass="50912">MKSDTSVRLEDIPSRSRYGDTDVAADAPRPRSSLTPADYVDYQIKQNIERYKKQIIVHLMDQGLECLDNQLKMYEGLCTEDLTGTCGPSPQSPFNISNVGNRAIAKLAGQKRQLQKDDTDEEKDTEAADGAKRSKISKRTKTGMNLKPFACPYFKFDPERFGKHRTCCGPGFTDLNRLKEHLKRQHRCFECSRCFELFYKEEKLERHQRQSKPCAVKERINAIRDYGDGYDQTQEKELKKRLKANDKDKWAAWYRVLFCVDATSLEVPSPYFENPESRAPSSKSRACGKHRAFFDYVRRELPHLMLDLITEEVDRLMAGIEGKARQSIQPKLPDLTFKLQRLFQNIPPLSVQGEEADAGDDSEPGSSAPEHFNLDLFQDFELIPPDCFDLPGSGYLNTEPSDYSSMLSATDTSSVPLLSSTSDSSFDTTDAGAFGGSRLHDPPRPYYSS</sequence>
<evidence type="ECO:0000256" key="1">
    <source>
        <dbReference type="PROSITE-ProRule" id="PRU00042"/>
    </source>
</evidence>
<dbReference type="PANTHER" id="PTHR38166">
    <property type="entry name" value="C2H2-TYPE DOMAIN-CONTAINING PROTEIN-RELATED"/>
    <property type="match status" value="1"/>
</dbReference>
<keyword evidence="5" id="KW-1185">Reference proteome</keyword>
<dbReference type="Proteomes" id="UP000028524">
    <property type="component" value="Unassembled WGS sequence"/>
</dbReference>
<protein>
    <recommendedName>
        <fullName evidence="3">C2H2-type domain-containing protein</fullName>
    </recommendedName>
</protein>
<dbReference type="HOGENOM" id="CLU_609994_0_0_1"/>
<feature type="region of interest" description="Disordered" evidence="2">
    <location>
        <begin position="109"/>
        <end position="139"/>
    </location>
</feature>
<dbReference type="STRING" id="1283841.A0A084QB41"/>
<feature type="region of interest" description="Disordered" evidence="2">
    <location>
        <begin position="417"/>
        <end position="449"/>
    </location>
</feature>
<keyword evidence="1" id="KW-0479">Metal-binding</keyword>
<evidence type="ECO:0000256" key="2">
    <source>
        <dbReference type="SAM" id="MobiDB-lite"/>
    </source>
</evidence>
<accession>A0A084QB41</accession>
<evidence type="ECO:0000259" key="3">
    <source>
        <dbReference type="PROSITE" id="PS50157"/>
    </source>
</evidence>
<dbReference type="InParanoid" id="A0A084QB41"/>
<proteinExistence type="predicted"/>
<dbReference type="GO" id="GO:0008270">
    <property type="term" value="F:zinc ion binding"/>
    <property type="evidence" value="ECO:0007669"/>
    <property type="project" value="UniProtKB-KW"/>
</dbReference>
<keyword evidence="1" id="KW-0862">Zinc</keyword>
<dbReference type="PANTHER" id="PTHR38166:SF1">
    <property type="entry name" value="C2H2-TYPE DOMAIN-CONTAINING PROTEIN"/>
    <property type="match status" value="1"/>
</dbReference>
<dbReference type="OrthoDB" id="5154027at2759"/>
<dbReference type="InterPro" id="IPR013087">
    <property type="entry name" value="Znf_C2H2_type"/>
</dbReference>